<name>A0A7W5ETM5_9GAMM</name>
<accession>A0A7W5ETM5</accession>
<organism evidence="1 2">
    <name type="scientific">Halomonas stenophila</name>
    <dbReference type="NCBI Taxonomy" id="795312"/>
    <lineage>
        <taxon>Bacteria</taxon>
        <taxon>Pseudomonadati</taxon>
        <taxon>Pseudomonadota</taxon>
        <taxon>Gammaproteobacteria</taxon>
        <taxon>Oceanospirillales</taxon>
        <taxon>Halomonadaceae</taxon>
        <taxon>Halomonas</taxon>
    </lineage>
</organism>
<dbReference type="RefSeq" id="WP_183383607.1">
    <property type="nucleotide sequence ID" value="NZ_JACHXR010000004.1"/>
</dbReference>
<reference evidence="1 2" key="1">
    <citation type="submission" date="2020-08" db="EMBL/GenBank/DDBJ databases">
        <title>Genomic Encyclopedia of Type Strains, Phase III (KMG-III): the genomes of soil and plant-associated and newly described type strains.</title>
        <authorList>
            <person name="Whitman W."/>
        </authorList>
    </citation>
    <scope>NUCLEOTIDE SEQUENCE [LARGE SCALE GENOMIC DNA]</scope>
    <source>
        <strain evidence="1 2">CECT 7744</strain>
    </source>
</reference>
<comment type="caution">
    <text evidence="1">The sequence shown here is derived from an EMBL/GenBank/DDBJ whole genome shotgun (WGS) entry which is preliminary data.</text>
</comment>
<dbReference type="Proteomes" id="UP000518892">
    <property type="component" value="Unassembled WGS sequence"/>
</dbReference>
<sequence>MDEKLKDQIASLTLDLKSENVVITTKDMIWKQLTRDCPDIERSFDNLFKTEVDELSEIFGEVSGVILNASIRGDELQKECSVLLLNALNIYIAALQNFRSGHRLSPLVLMRSIVELVSVVIHVKMRPKDLDVFRDGKLKSTKCVTTAKQAIPPIGELYGHLSNTVTHVAELHRNINAITKYTERDEAVNANFGFLRVSIWLTYVTTELVFFDLVSKPRYWVEVEGKGYAFSPGTEIKQWMDKFLEGNLSESAT</sequence>
<dbReference type="EMBL" id="JACHXR010000004">
    <property type="protein sequence ID" value="MBB3231126.1"/>
    <property type="molecule type" value="Genomic_DNA"/>
</dbReference>
<keyword evidence="2" id="KW-1185">Reference proteome</keyword>
<dbReference type="AlphaFoldDB" id="A0A7W5ETM5"/>
<evidence type="ECO:0000313" key="1">
    <source>
        <dbReference type="EMBL" id="MBB3231126.1"/>
    </source>
</evidence>
<evidence type="ECO:0000313" key="2">
    <source>
        <dbReference type="Proteomes" id="UP000518892"/>
    </source>
</evidence>
<gene>
    <name evidence="1" type="ORF">FHR97_001978</name>
</gene>
<proteinExistence type="predicted"/>
<protein>
    <submittedName>
        <fullName evidence="1">Uncharacterized protein</fullName>
    </submittedName>
</protein>